<proteinExistence type="predicted"/>
<dbReference type="EMBL" id="JACXSI010000012">
    <property type="protein sequence ID" value="MBD3107878.1"/>
    <property type="molecule type" value="Genomic_DNA"/>
</dbReference>
<evidence type="ECO:0000313" key="1">
    <source>
        <dbReference type="EMBL" id="MBD3107878.1"/>
    </source>
</evidence>
<dbReference type="Proteomes" id="UP000602076">
    <property type="component" value="Unassembled WGS sequence"/>
</dbReference>
<protein>
    <submittedName>
        <fullName evidence="1">Uncharacterized protein</fullName>
    </submittedName>
</protein>
<sequence length="62" mass="7642">MVVIWAIFVNYKNNTHGFEDKADLYYEYYQYKEVDSEGFVRFAKYHFDLEDNAVFEDWILLK</sequence>
<accession>A0A927CUM8</accession>
<name>A0A927CUM8_9BACI</name>
<gene>
    <name evidence="1" type="ORF">IEO70_05820</name>
</gene>
<organism evidence="1 2">
    <name type="scientific">Peribacillus faecalis</name>
    <dbReference type="NCBI Taxonomy" id="2772559"/>
    <lineage>
        <taxon>Bacteria</taxon>
        <taxon>Bacillati</taxon>
        <taxon>Bacillota</taxon>
        <taxon>Bacilli</taxon>
        <taxon>Bacillales</taxon>
        <taxon>Bacillaceae</taxon>
        <taxon>Peribacillus</taxon>
    </lineage>
</organism>
<keyword evidence="2" id="KW-1185">Reference proteome</keyword>
<evidence type="ECO:0000313" key="2">
    <source>
        <dbReference type="Proteomes" id="UP000602076"/>
    </source>
</evidence>
<reference evidence="1" key="1">
    <citation type="submission" date="2020-09" db="EMBL/GenBank/DDBJ databases">
        <title>Bacillus faecalis sp. nov., a moderately halophilic bacterium isolated from cow faeces.</title>
        <authorList>
            <person name="Jiang L."/>
            <person name="Lee J."/>
        </authorList>
    </citation>
    <scope>NUCLEOTIDE SEQUENCE</scope>
    <source>
        <strain evidence="1">AGMB 02131</strain>
    </source>
</reference>
<comment type="caution">
    <text evidence="1">The sequence shown here is derived from an EMBL/GenBank/DDBJ whole genome shotgun (WGS) entry which is preliminary data.</text>
</comment>
<dbReference type="RefSeq" id="WP_190997425.1">
    <property type="nucleotide sequence ID" value="NZ_JACXSI010000012.1"/>
</dbReference>
<dbReference type="AlphaFoldDB" id="A0A927CUM8"/>